<reference evidence="16" key="1">
    <citation type="submission" date="2015-03" db="EMBL/GenBank/DDBJ databases">
        <title>Draft genome sequence of a novel methanotroph (Sn10-6) isolated from flooded ricefield rhizosphere in India.</title>
        <authorList>
            <person name="Pandit P.S."/>
            <person name="Pore S.D."/>
            <person name="Arora P."/>
            <person name="Kapse N.G."/>
            <person name="Dhakephalkar P.K."/>
            <person name="Rahalkar M.C."/>
        </authorList>
    </citation>
    <scope>NUCLEOTIDE SEQUENCE [LARGE SCALE GENOMIC DNA]</scope>
    <source>
        <strain evidence="16">Sn10-6</strain>
    </source>
</reference>
<comment type="similarity">
    <text evidence="14">Belongs to the UbiA prenyltransferase family. Protoheme IX farnesyltransferase subfamily.</text>
</comment>
<dbReference type="InterPro" id="IPR044878">
    <property type="entry name" value="UbiA_sf"/>
</dbReference>
<keyword evidence="8 14" id="KW-0350">Heme biosynthesis</keyword>
<feature type="transmembrane region" description="Helical" evidence="14">
    <location>
        <begin position="87"/>
        <end position="110"/>
    </location>
</feature>
<dbReference type="HAMAP" id="MF_00154">
    <property type="entry name" value="CyoE_CtaB"/>
    <property type="match status" value="1"/>
</dbReference>
<evidence type="ECO:0000256" key="8">
    <source>
        <dbReference type="ARBA" id="ARBA00023133"/>
    </source>
</evidence>
<comment type="subcellular location">
    <subcellularLocation>
        <location evidence="1 14">Cell membrane</location>
        <topology evidence="1 14">Multi-pass membrane protein</topology>
    </subcellularLocation>
</comment>
<dbReference type="GO" id="GO:0005886">
    <property type="term" value="C:plasma membrane"/>
    <property type="evidence" value="ECO:0007669"/>
    <property type="project" value="UniProtKB-SubCell"/>
</dbReference>
<dbReference type="PANTHER" id="PTHR43448:SF7">
    <property type="entry name" value="4-HYDROXYBENZOATE SOLANESYLTRANSFERASE"/>
    <property type="match status" value="1"/>
</dbReference>
<dbReference type="NCBIfam" id="TIGR01473">
    <property type="entry name" value="cyoE_ctaB"/>
    <property type="match status" value="1"/>
</dbReference>
<evidence type="ECO:0000256" key="10">
    <source>
        <dbReference type="ARBA" id="ARBA00030253"/>
    </source>
</evidence>
<dbReference type="PANTHER" id="PTHR43448">
    <property type="entry name" value="PROTOHEME IX FARNESYLTRANSFERASE, MITOCHONDRIAL"/>
    <property type="match status" value="1"/>
</dbReference>
<evidence type="ECO:0000256" key="7">
    <source>
        <dbReference type="ARBA" id="ARBA00022989"/>
    </source>
</evidence>
<evidence type="ECO:0000256" key="12">
    <source>
        <dbReference type="ARBA" id="ARBA00042475"/>
    </source>
</evidence>
<keyword evidence="7 14" id="KW-1133">Transmembrane helix</keyword>
<dbReference type="OrthoDB" id="9814417at2"/>
<feature type="transmembrane region" description="Helical" evidence="14">
    <location>
        <begin position="116"/>
        <end position="134"/>
    </location>
</feature>
<gene>
    <name evidence="14" type="primary">cyoE</name>
    <name evidence="15" type="ORF">VZ94_07295</name>
</gene>
<evidence type="ECO:0000256" key="9">
    <source>
        <dbReference type="ARBA" id="ARBA00023136"/>
    </source>
</evidence>
<dbReference type="AlphaFoldDB" id="A0A0F3IK41"/>
<comment type="miscellaneous">
    <text evidence="14">Carbon 2 of the heme B porphyrin ring is defined according to the Fischer nomenclature.</text>
</comment>
<feature type="transmembrane region" description="Helical" evidence="14">
    <location>
        <begin position="270"/>
        <end position="291"/>
    </location>
</feature>
<keyword evidence="4 14" id="KW-1003">Cell membrane</keyword>
<dbReference type="NCBIfam" id="NF003349">
    <property type="entry name" value="PRK04375.1-2"/>
    <property type="match status" value="1"/>
</dbReference>
<proteinExistence type="inferred from homology"/>
<evidence type="ECO:0000313" key="16">
    <source>
        <dbReference type="Proteomes" id="UP000033684"/>
    </source>
</evidence>
<dbReference type="InterPro" id="IPR000537">
    <property type="entry name" value="UbiA_prenyltransferase"/>
</dbReference>
<evidence type="ECO:0000256" key="14">
    <source>
        <dbReference type="HAMAP-Rule" id="MF_00154"/>
    </source>
</evidence>
<protein>
    <recommendedName>
        <fullName evidence="11 14">Protoheme IX farnesyltransferase</fullName>
        <ecNumber evidence="3 14">2.5.1.141</ecNumber>
    </recommendedName>
    <alternativeName>
        <fullName evidence="12 14">Heme B farnesyltransferase</fullName>
    </alternativeName>
    <alternativeName>
        <fullName evidence="10 14">Heme O synthase</fullName>
    </alternativeName>
</protein>
<organism evidence="15 16">
    <name type="scientific">Methylocucumis oryzae</name>
    <dbReference type="NCBI Taxonomy" id="1632867"/>
    <lineage>
        <taxon>Bacteria</taxon>
        <taxon>Pseudomonadati</taxon>
        <taxon>Pseudomonadota</taxon>
        <taxon>Gammaproteobacteria</taxon>
        <taxon>Methylococcales</taxon>
        <taxon>Methylococcaceae</taxon>
        <taxon>Methylocucumis</taxon>
    </lineage>
</organism>
<dbReference type="InterPro" id="IPR006369">
    <property type="entry name" value="Protohaem_IX_farnesylTrfase"/>
</dbReference>
<comment type="catalytic activity">
    <reaction evidence="13 14">
        <text>heme b + (2E,6E)-farnesyl diphosphate + H2O = Fe(II)-heme o + diphosphate</text>
        <dbReference type="Rhea" id="RHEA:28070"/>
        <dbReference type="ChEBI" id="CHEBI:15377"/>
        <dbReference type="ChEBI" id="CHEBI:33019"/>
        <dbReference type="ChEBI" id="CHEBI:60344"/>
        <dbReference type="ChEBI" id="CHEBI:60530"/>
        <dbReference type="ChEBI" id="CHEBI:175763"/>
        <dbReference type="EC" id="2.5.1.141"/>
    </reaction>
</comment>
<comment type="function">
    <text evidence="14">Converts heme B (protoheme IX) to heme O by substitution of the vinyl group on carbon 2 of heme B porphyrin ring with a hydroxyethyl farnesyl side group.</text>
</comment>
<dbReference type="EC" id="2.5.1.141" evidence="3 14"/>
<comment type="pathway">
    <text evidence="2 14">Porphyrin-containing compound metabolism; heme O biosynthesis; heme O from protoheme: step 1/1.</text>
</comment>
<dbReference type="GO" id="GO:0008495">
    <property type="term" value="F:protoheme IX farnesyltransferase activity"/>
    <property type="evidence" value="ECO:0007669"/>
    <property type="project" value="UniProtKB-UniRule"/>
</dbReference>
<evidence type="ECO:0000256" key="4">
    <source>
        <dbReference type="ARBA" id="ARBA00022475"/>
    </source>
</evidence>
<dbReference type="GO" id="GO:0048034">
    <property type="term" value="P:heme O biosynthetic process"/>
    <property type="evidence" value="ECO:0007669"/>
    <property type="project" value="UniProtKB-UniRule"/>
</dbReference>
<feature type="transmembrane region" description="Helical" evidence="14">
    <location>
        <begin position="237"/>
        <end position="258"/>
    </location>
</feature>
<dbReference type="Pfam" id="PF01040">
    <property type="entry name" value="UbiA"/>
    <property type="match status" value="1"/>
</dbReference>
<keyword evidence="9 14" id="KW-0472">Membrane</keyword>
<evidence type="ECO:0000313" key="15">
    <source>
        <dbReference type="EMBL" id="KJV07056.1"/>
    </source>
</evidence>
<evidence type="ECO:0000256" key="3">
    <source>
        <dbReference type="ARBA" id="ARBA00012292"/>
    </source>
</evidence>
<dbReference type="Proteomes" id="UP000033684">
    <property type="component" value="Unassembled WGS sequence"/>
</dbReference>
<sequence length="294" mass="32211">MSQSSAISWKNYLTLCKPNVVLEMLFTAFVGMLLASPGMPPIATVVYGIIGIALAASSAAAINHFIDRKADAQMSRTENRPLPKGQLTVANVLVFAVILGLLSMLILVLLVNPLTAVLTFVSLFGYAIVYTLYLKRATPQNIVIGGFFGATPPLLGWCAITNTIDAYALLLVLIIFVWTPPHFWALAIARREEYAKVNIPMLPVTHGVEFTRLQILLYTVLLLIASLLPYLTGMSGLIYLGFALPLSIGFIVLALLMMKTKTNKTAMQTFAYSIVYITALFAVLLVDHYFLFTL</sequence>
<name>A0A0F3IK41_9GAMM</name>
<dbReference type="Gene3D" id="1.10.357.140">
    <property type="entry name" value="UbiA prenyltransferase"/>
    <property type="match status" value="1"/>
</dbReference>
<accession>A0A0F3IK41</accession>
<reference evidence="15 16" key="2">
    <citation type="journal article" date="2016" name="Microb. Ecol.">
        <title>Genome Characteristics of a Novel Type I Methanotroph (Sn10-6) Isolated from a Flooded Indian Rice Field.</title>
        <authorList>
            <person name="Rahalkar M.C."/>
            <person name="Pandit P.S."/>
            <person name="Dhakephalkar P.K."/>
            <person name="Pore S."/>
            <person name="Arora P."/>
            <person name="Kapse N."/>
        </authorList>
    </citation>
    <scope>NUCLEOTIDE SEQUENCE [LARGE SCALE GENOMIC DNA]</scope>
    <source>
        <strain evidence="15 16">Sn10-6</strain>
    </source>
</reference>
<feature type="transmembrane region" description="Helical" evidence="14">
    <location>
        <begin position="210"/>
        <end position="231"/>
    </location>
</feature>
<feature type="transmembrane region" description="Helical" evidence="14">
    <location>
        <begin position="141"/>
        <end position="160"/>
    </location>
</feature>
<evidence type="ECO:0000256" key="1">
    <source>
        <dbReference type="ARBA" id="ARBA00004651"/>
    </source>
</evidence>
<dbReference type="FunFam" id="1.10.357.140:FF:000001">
    <property type="entry name" value="Protoheme IX farnesyltransferase"/>
    <property type="match status" value="1"/>
</dbReference>
<evidence type="ECO:0000256" key="2">
    <source>
        <dbReference type="ARBA" id="ARBA00004919"/>
    </source>
</evidence>
<comment type="caution">
    <text evidence="15">The sequence shown here is derived from an EMBL/GenBank/DDBJ whole genome shotgun (WGS) entry which is preliminary data.</text>
</comment>
<evidence type="ECO:0000256" key="11">
    <source>
        <dbReference type="ARBA" id="ARBA00040810"/>
    </source>
</evidence>
<dbReference type="EMBL" id="LAJX01000065">
    <property type="protein sequence ID" value="KJV07056.1"/>
    <property type="molecule type" value="Genomic_DNA"/>
</dbReference>
<evidence type="ECO:0000256" key="13">
    <source>
        <dbReference type="ARBA" id="ARBA00047690"/>
    </source>
</evidence>
<dbReference type="PATRIC" id="fig|1632867.3.peg.4951"/>
<keyword evidence="6 14" id="KW-0812">Transmembrane</keyword>
<dbReference type="RefSeq" id="WP_045778729.1">
    <property type="nucleotide sequence ID" value="NZ_LAJX01000065.1"/>
</dbReference>
<keyword evidence="16" id="KW-1185">Reference proteome</keyword>
<feature type="transmembrane region" description="Helical" evidence="14">
    <location>
        <begin position="45"/>
        <end position="66"/>
    </location>
</feature>
<feature type="transmembrane region" description="Helical" evidence="14">
    <location>
        <begin position="20"/>
        <end position="39"/>
    </location>
</feature>
<dbReference type="CDD" id="cd13957">
    <property type="entry name" value="PT_UbiA_Cox10"/>
    <property type="match status" value="1"/>
</dbReference>
<keyword evidence="5 14" id="KW-0808">Transferase</keyword>
<evidence type="ECO:0000256" key="6">
    <source>
        <dbReference type="ARBA" id="ARBA00022692"/>
    </source>
</evidence>
<evidence type="ECO:0000256" key="5">
    <source>
        <dbReference type="ARBA" id="ARBA00022679"/>
    </source>
</evidence>
<dbReference type="UniPathway" id="UPA00834">
    <property type="reaction ID" value="UER00712"/>
</dbReference>
<feature type="transmembrane region" description="Helical" evidence="14">
    <location>
        <begin position="166"/>
        <end position="189"/>
    </location>
</feature>